<evidence type="ECO:0000313" key="1">
    <source>
        <dbReference type="EMBL" id="KAF2463708.1"/>
    </source>
</evidence>
<organism evidence="1 2">
    <name type="scientific">Lindgomyces ingoldianus</name>
    <dbReference type="NCBI Taxonomy" id="673940"/>
    <lineage>
        <taxon>Eukaryota</taxon>
        <taxon>Fungi</taxon>
        <taxon>Dikarya</taxon>
        <taxon>Ascomycota</taxon>
        <taxon>Pezizomycotina</taxon>
        <taxon>Dothideomycetes</taxon>
        <taxon>Pleosporomycetidae</taxon>
        <taxon>Pleosporales</taxon>
        <taxon>Lindgomycetaceae</taxon>
        <taxon>Lindgomyces</taxon>
    </lineage>
</organism>
<dbReference type="Proteomes" id="UP000799755">
    <property type="component" value="Unassembled WGS sequence"/>
</dbReference>
<reference evidence="1" key="1">
    <citation type="journal article" date="2020" name="Stud. Mycol.">
        <title>101 Dothideomycetes genomes: a test case for predicting lifestyles and emergence of pathogens.</title>
        <authorList>
            <person name="Haridas S."/>
            <person name="Albert R."/>
            <person name="Binder M."/>
            <person name="Bloem J."/>
            <person name="Labutti K."/>
            <person name="Salamov A."/>
            <person name="Andreopoulos B."/>
            <person name="Baker S."/>
            <person name="Barry K."/>
            <person name="Bills G."/>
            <person name="Bluhm B."/>
            <person name="Cannon C."/>
            <person name="Castanera R."/>
            <person name="Culley D."/>
            <person name="Daum C."/>
            <person name="Ezra D."/>
            <person name="Gonzalez J."/>
            <person name="Henrissat B."/>
            <person name="Kuo A."/>
            <person name="Liang C."/>
            <person name="Lipzen A."/>
            <person name="Lutzoni F."/>
            <person name="Magnuson J."/>
            <person name="Mondo S."/>
            <person name="Nolan M."/>
            <person name="Ohm R."/>
            <person name="Pangilinan J."/>
            <person name="Park H.-J."/>
            <person name="Ramirez L."/>
            <person name="Alfaro M."/>
            <person name="Sun H."/>
            <person name="Tritt A."/>
            <person name="Yoshinaga Y."/>
            <person name="Zwiers L.-H."/>
            <person name="Turgeon B."/>
            <person name="Goodwin S."/>
            <person name="Spatafora J."/>
            <person name="Crous P."/>
            <person name="Grigoriev I."/>
        </authorList>
    </citation>
    <scope>NUCLEOTIDE SEQUENCE</scope>
    <source>
        <strain evidence="1">ATCC 200398</strain>
    </source>
</reference>
<sequence>MEEEPPQPDDPARDHTAAPHKRQRTDSESSTSLDSIQSTRTLQSEDLEFVHENNRIYGDHSYFMPCDQTEQDRLTIQHQVFVYALKGKLTTTRITPATRRILDLGTGPGNWAVAMAQQYPHAEVVGIDMTAWDIETTEGEAGAGRVTWEIDNLDVWGTDSEMDELTSKLEWYDPFRDPTARIPIDSPSKSKGKEPQTQPQSPLASEPSFNPYILEPEAQLGWHFSEPYDLIHLRNLKGTFAYWEDVYAEIYKNLSPGGWIEVGDYEIVLPEMINSPDDPGVVSSSKAGKRPLTHEFALPCIRRLYLSMMQASFKSGRPLGSYYMHPTYLEDAGFKDVTTTYVNVPVGTWPEDEEQKKIGKMFLVVFMESLEPHCLRLLTKYGDAEKIWTLEEVNDIIEQAKKEVMEWGDKEGAQARKEGWCANFKWVVGRKSKNA</sequence>
<evidence type="ECO:0000313" key="2">
    <source>
        <dbReference type="Proteomes" id="UP000799755"/>
    </source>
</evidence>
<comment type="caution">
    <text evidence="1">The sequence shown here is derived from an EMBL/GenBank/DDBJ whole genome shotgun (WGS) entry which is preliminary data.</text>
</comment>
<accession>A0ACB6Q9S5</accession>
<feature type="non-terminal residue" evidence="1">
    <location>
        <position position="435"/>
    </location>
</feature>
<proteinExistence type="predicted"/>
<name>A0ACB6Q9S5_9PLEO</name>
<protein>
    <submittedName>
        <fullName evidence="1">Uncharacterized protein</fullName>
    </submittedName>
</protein>
<dbReference type="EMBL" id="MU003547">
    <property type="protein sequence ID" value="KAF2463708.1"/>
    <property type="molecule type" value="Genomic_DNA"/>
</dbReference>
<gene>
    <name evidence="1" type="ORF">BDR25DRAFT_272613</name>
</gene>
<keyword evidence="2" id="KW-1185">Reference proteome</keyword>